<name>A0A2M7H4P6_9BACT</name>
<comment type="caution">
    <text evidence="1">The sequence shown here is derived from an EMBL/GenBank/DDBJ whole genome shotgun (WGS) entry which is preliminary data.</text>
</comment>
<dbReference type="EMBL" id="PFGC01000018">
    <property type="protein sequence ID" value="PIW37207.1"/>
    <property type="molecule type" value="Genomic_DNA"/>
</dbReference>
<protein>
    <submittedName>
        <fullName evidence="1">Uncharacterized protein</fullName>
    </submittedName>
</protein>
<organism evidence="1 2">
    <name type="scientific">Candidatus Kerfeldbacteria bacterium CG15_BIG_FIL_POST_REV_8_21_14_020_45_12</name>
    <dbReference type="NCBI Taxonomy" id="2014247"/>
    <lineage>
        <taxon>Bacteria</taxon>
        <taxon>Candidatus Kerfeldiibacteriota</taxon>
    </lineage>
</organism>
<evidence type="ECO:0000313" key="2">
    <source>
        <dbReference type="Proteomes" id="UP000230292"/>
    </source>
</evidence>
<dbReference type="Proteomes" id="UP000230292">
    <property type="component" value="Unassembled WGS sequence"/>
</dbReference>
<sequence>MLYLTQQPLWQHDRSTRGVWLSRKLLGVQDIWTGQYTGKPDLGKLKRYLGQSGLDRPNVVLVDTGKYGSLLKRLEQSPFDWTPQSRFLVSGNPHVPGWLNHLDVPVELRNLVLDSIELFFVKRYRSVEDLDPSTLRQRMPRPLQVRSGRISQELYAANGLGLELAERRRPIRHRKEILDCESDQGFRGIERVLGEIETAAIKAADRWTGVIPAALPVSQDPTTFMLGWPTRLVGINPQHLLPGGYRSNRRTVS</sequence>
<reference evidence="1 2" key="1">
    <citation type="submission" date="2017-09" db="EMBL/GenBank/DDBJ databases">
        <title>Depth-based differentiation of microbial function through sediment-hosted aquifers and enrichment of novel symbionts in the deep terrestrial subsurface.</title>
        <authorList>
            <person name="Probst A.J."/>
            <person name="Ladd B."/>
            <person name="Jarett J.K."/>
            <person name="Geller-Mcgrath D.E."/>
            <person name="Sieber C.M."/>
            <person name="Emerson J.B."/>
            <person name="Anantharaman K."/>
            <person name="Thomas B.C."/>
            <person name="Malmstrom R."/>
            <person name="Stieglmeier M."/>
            <person name="Klingl A."/>
            <person name="Woyke T."/>
            <person name="Ryan C.M."/>
            <person name="Banfield J.F."/>
        </authorList>
    </citation>
    <scope>NUCLEOTIDE SEQUENCE [LARGE SCALE GENOMIC DNA]</scope>
    <source>
        <strain evidence="1">CG15_BIG_FIL_POST_REV_8_21_14_020_45_12</strain>
    </source>
</reference>
<gene>
    <name evidence="1" type="ORF">COW24_01340</name>
</gene>
<dbReference type="AlphaFoldDB" id="A0A2M7H4P6"/>
<evidence type="ECO:0000313" key="1">
    <source>
        <dbReference type="EMBL" id="PIW37207.1"/>
    </source>
</evidence>
<accession>A0A2M7H4P6</accession>
<proteinExistence type="predicted"/>